<dbReference type="GO" id="GO:0004675">
    <property type="term" value="F:transmembrane receptor protein serine/threonine kinase activity"/>
    <property type="evidence" value="ECO:0007669"/>
    <property type="project" value="UniProtKB-EC"/>
</dbReference>
<dbReference type="GO" id="GO:0046872">
    <property type="term" value="F:metal ion binding"/>
    <property type="evidence" value="ECO:0007669"/>
    <property type="project" value="UniProtKB-KW"/>
</dbReference>
<dbReference type="GO" id="GO:0043235">
    <property type="term" value="C:receptor complex"/>
    <property type="evidence" value="ECO:0007669"/>
    <property type="project" value="TreeGrafter"/>
</dbReference>
<evidence type="ECO:0000256" key="10">
    <source>
        <dbReference type="ARBA" id="ARBA00022989"/>
    </source>
</evidence>
<reference evidence="16" key="1">
    <citation type="submission" date="2022-11" db="UniProtKB">
        <authorList>
            <consortium name="WormBaseParasite"/>
        </authorList>
    </citation>
    <scope>IDENTIFICATION</scope>
</reference>
<feature type="transmembrane region" description="Helical" evidence="13">
    <location>
        <begin position="162"/>
        <end position="183"/>
    </location>
</feature>
<evidence type="ECO:0000256" key="2">
    <source>
        <dbReference type="ARBA" id="ARBA00009605"/>
    </source>
</evidence>
<keyword evidence="4 13" id="KW-0808">Transferase</keyword>
<evidence type="ECO:0000256" key="1">
    <source>
        <dbReference type="ARBA" id="ARBA00004479"/>
    </source>
</evidence>
<protein>
    <recommendedName>
        <fullName evidence="13">Serine/threonine-protein kinase receptor</fullName>
        <ecNumber evidence="13">2.7.11.30</ecNumber>
    </recommendedName>
</protein>
<dbReference type="InterPro" id="IPR000719">
    <property type="entry name" value="Prot_kinase_dom"/>
</dbReference>
<accession>A0A915IBA4</accession>
<comment type="cofactor">
    <cofactor evidence="13">
        <name>Mg(2+)</name>
        <dbReference type="ChEBI" id="CHEBI:18420"/>
    </cofactor>
    <cofactor evidence="13">
        <name>Mn(2+)</name>
        <dbReference type="ChEBI" id="CHEBI:29035"/>
    </cofactor>
</comment>
<dbReference type="PANTHER" id="PTHR23255">
    <property type="entry name" value="TRANSFORMING GROWTH FACTOR-BETA RECEPTOR TYPE I AND II"/>
    <property type="match status" value="1"/>
</dbReference>
<dbReference type="PRINTS" id="PR00653">
    <property type="entry name" value="ACTIVIN2R"/>
</dbReference>
<proteinExistence type="inferred from homology"/>
<evidence type="ECO:0000256" key="7">
    <source>
        <dbReference type="ARBA" id="ARBA00022741"/>
    </source>
</evidence>
<keyword evidence="15" id="KW-1185">Reference proteome</keyword>
<comment type="subcellular location">
    <subcellularLocation>
        <location evidence="1 13">Membrane</location>
        <topology evidence="1 13">Single-pass type I membrane protein</topology>
    </subcellularLocation>
</comment>
<keyword evidence="13" id="KW-0479">Metal-binding</keyword>
<dbReference type="PROSITE" id="PS50011">
    <property type="entry name" value="PROTEIN_KINASE_DOM"/>
    <property type="match status" value="1"/>
</dbReference>
<dbReference type="EC" id="2.7.11.30" evidence="13"/>
<keyword evidence="7 13" id="KW-0547">Nucleotide-binding</keyword>
<dbReference type="PANTHER" id="PTHR23255:SF72">
    <property type="entry name" value="RECEPTOR PROTEIN SERINE_THREONINE KINASE"/>
    <property type="match status" value="1"/>
</dbReference>
<keyword evidence="12 13" id="KW-0675">Receptor</keyword>
<dbReference type="Pfam" id="PF00069">
    <property type="entry name" value="Pkinase"/>
    <property type="match status" value="1"/>
</dbReference>
<dbReference type="InterPro" id="IPR045860">
    <property type="entry name" value="Snake_toxin-like_sf"/>
</dbReference>
<evidence type="ECO:0000256" key="9">
    <source>
        <dbReference type="ARBA" id="ARBA00022840"/>
    </source>
</evidence>
<evidence type="ECO:0000256" key="8">
    <source>
        <dbReference type="ARBA" id="ARBA00022777"/>
    </source>
</evidence>
<dbReference type="GO" id="GO:0071363">
    <property type="term" value="P:cellular response to growth factor stimulus"/>
    <property type="evidence" value="ECO:0007669"/>
    <property type="project" value="TreeGrafter"/>
</dbReference>
<evidence type="ECO:0000259" key="14">
    <source>
        <dbReference type="PROSITE" id="PS50011"/>
    </source>
</evidence>
<keyword evidence="3 13" id="KW-0723">Serine/threonine-protein kinase</keyword>
<comment type="catalytic activity">
    <reaction evidence="13">
        <text>L-threonyl-[receptor-protein] + ATP = O-phospho-L-threonyl-[receptor-protein] + ADP + H(+)</text>
        <dbReference type="Rhea" id="RHEA:44880"/>
        <dbReference type="Rhea" id="RHEA-COMP:11024"/>
        <dbReference type="Rhea" id="RHEA-COMP:11025"/>
        <dbReference type="ChEBI" id="CHEBI:15378"/>
        <dbReference type="ChEBI" id="CHEBI:30013"/>
        <dbReference type="ChEBI" id="CHEBI:30616"/>
        <dbReference type="ChEBI" id="CHEBI:61977"/>
        <dbReference type="ChEBI" id="CHEBI:456216"/>
        <dbReference type="EC" id="2.7.11.30"/>
    </reaction>
</comment>
<keyword evidence="8 13" id="KW-0418">Kinase</keyword>
<keyword evidence="6" id="KW-0732">Signal</keyword>
<feature type="domain" description="Protein kinase" evidence="14">
    <location>
        <begin position="237"/>
        <end position="448"/>
    </location>
</feature>
<keyword evidence="10 13" id="KW-1133">Transmembrane helix</keyword>
<dbReference type="Gene3D" id="3.30.200.20">
    <property type="entry name" value="Phosphorylase Kinase, domain 1"/>
    <property type="match status" value="1"/>
</dbReference>
<evidence type="ECO:0000313" key="16">
    <source>
        <dbReference type="WBParaSite" id="nRc.2.0.1.t11450-RA"/>
    </source>
</evidence>
<organism evidence="15 16">
    <name type="scientific">Romanomermis culicivorax</name>
    <name type="common">Nematode worm</name>
    <dbReference type="NCBI Taxonomy" id="13658"/>
    <lineage>
        <taxon>Eukaryota</taxon>
        <taxon>Metazoa</taxon>
        <taxon>Ecdysozoa</taxon>
        <taxon>Nematoda</taxon>
        <taxon>Enoplea</taxon>
        <taxon>Dorylaimia</taxon>
        <taxon>Mermithida</taxon>
        <taxon>Mermithoidea</taxon>
        <taxon>Mermithidae</taxon>
        <taxon>Romanomermis</taxon>
    </lineage>
</organism>
<dbReference type="Proteomes" id="UP000887565">
    <property type="component" value="Unplaced"/>
</dbReference>
<dbReference type="Gene3D" id="1.10.510.10">
    <property type="entry name" value="Transferase(Phosphotransferase) domain 1"/>
    <property type="match status" value="1"/>
</dbReference>
<dbReference type="SUPFAM" id="SSF57302">
    <property type="entry name" value="Snake toxin-like"/>
    <property type="match status" value="1"/>
</dbReference>
<keyword evidence="11 13" id="KW-0472">Membrane</keyword>
<evidence type="ECO:0000256" key="5">
    <source>
        <dbReference type="ARBA" id="ARBA00022692"/>
    </source>
</evidence>
<evidence type="ECO:0000256" key="11">
    <source>
        <dbReference type="ARBA" id="ARBA00023136"/>
    </source>
</evidence>
<evidence type="ECO:0000256" key="3">
    <source>
        <dbReference type="ARBA" id="ARBA00022527"/>
    </source>
</evidence>
<dbReference type="SUPFAM" id="SSF56112">
    <property type="entry name" value="Protein kinase-like (PK-like)"/>
    <property type="match status" value="1"/>
</dbReference>
<evidence type="ECO:0000256" key="6">
    <source>
        <dbReference type="ARBA" id="ARBA00022729"/>
    </source>
</evidence>
<keyword evidence="13" id="KW-0460">Magnesium</keyword>
<dbReference type="InterPro" id="IPR000333">
    <property type="entry name" value="TGFB_receptor"/>
</dbReference>
<comment type="similarity">
    <text evidence="2 13">Belongs to the protein kinase superfamily. TKL Ser/Thr protein kinase family. TGFB receptor subfamily.</text>
</comment>
<keyword evidence="13" id="KW-0464">Manganese</keyword>
<dbReference type="GO" id="GO:0005524">
    <property type="term" value="F:ATP binding"/>
    <property type="evidence" value="ECO:0007669"/>
    <property type="project" value="UniProtKB-UniRule"/>
</dbReference>
<dbReference type="WBParaSite" id="nRc.2.0.1.t11450-RA">
    <property type="protein sequence ID" value="nRc.2.0.1.t11450-RA"/>
    <property type="gene ID" value="nRc.2.0.1.g11450"/>
</dbReference>
<evidence type="ECO:0000313" key="15">
    <source>
        <dbReference type="Proteomes" id="UP000887565"/>
    </source>
</evidence>
<evidence type="ECO:0000256" key="4">
    <source>
        <dbReference type="ARBA" id="ARBA00022679"/>
    </source>
</evidence>
<keyword evidence="5 13" id="KW-0812">Transmembrane</keyword>
<dbReference type="AlphaFoldDB" id="A0A915IBA4"/>
<dbReference type="GO" id="GO:0005886">
    <property type="term" value="C:plasma membrane"/>
    <property type="evidence" value="ECO:0007669"/>
    <property type="project" value="TreeGrafter"/>
</dbReference>
<name>A0A915IBA4_ROMCU</name>
<dbReference type="InterPro" id="IPR011009">
    <property type="entry name" value="Kinase-like_dom_sf"/>
</dbReference>
<evidence type="ECO:0000256" key="12">
    <source>
        <dbReference type="ARBA" id="ARBA00023170"/>
    </source>
</evidence>
<sequence>QLKETSRSGTPPPIKRVQTNFSCESTKCESCNSEVQQCSYLEEEEKHACFVVWSTSRKNGTTILYRGCWPAHEKLELCANNNGTRCVSGRPHPWSDGRGEDVYFCCCETEMCNKNFEYDPKAESLDAKRLVPNILNENQSARLKTNRTVSVSPNINNNINGVIYVFASILAFVILSIIIYFAYRKFRQRFYSHYDHTHKHRFGALSSCYSLLFGAGKKQNDDKNDYGEAISLNMPEIELGEVISRGRYSQVYVAKYKTANCTVAVKVFPTQHVQSWMDECAVCKIPAMRQCKNILHFIDMDVRRTKNAPDEYWLIAEYHKNGSIFDFLKSHTITFTELLHISKTMLTGLAFLHEERGTKDDDSDKPTISDLTACIADFGLALQCERDHMPNKTHNQVGTYSYMAPEVLESALEYSVLAFKQVDVYAAALVLWELLSRCDFGNEIPSLS</sequence>
<evidence type="ECO:0000256" key="13">
    <source>
        <dbReference type="RuleBase" id="RU361271"/>
    </source>
</evidence>
<dbReference type="OMA" id="ILALWMY"/>
<keyword evidence="9 13" id="KW-0067">ATP-binding</keyword>
<dbReference type="Gene3D" id="2.10.60.10">
    <property type="entry name" value="CD59"/>
    <property type="match status" value="1"/>
</dbReference>